<proteinExistence type="predicted"/>
<dbReference type="Pfam" id="PF01026">
    <property type="entry name" value="TatD_DNase"/>
    <property type="match status" value="1"/>
</dbReference>
<dbReference type="Proteomes" id="UP000230731">
    <property type="component" value="Unassembled WGS sequence"/>
</dbReference>
<feature type="binding site" evidence="3">
    <location>
        <position position="5"/>
    </location>
    <ligand>
        <name>a divalent metal cation</name>
        <dbReference type="ChEBI" id="CHEBI:60240"/>
        <label>1</label>
    </ligand>
</feature>
<organism evidence="4 5">
    <name type="scientific">Candidatus Andersenbacteria bacterium CG10_big_fil_rev_8_21_14_0_10_54_11</name>
    <dbReference type="NCBI Taxonomy" id="1974485"/>
    <lineage>
        <taxon>Bacteria</taxon>
        <taxon>Candidatus Anderseniibacteriota</taxon>
    </lineage>
</organism>
<dbReference type="FunFam" id="3.20.20.140:FF:000005">
    <property type="entry name" value="TatD family hydrolase"/>
    <property type="match status" value="1"/>
</dbReference>
<dbReference type="PIRSF" id="PIRSF005902">
    <property type="entry name" value="DNase_TatD"/>
    <property type="match status" value="1"/>
</dbReference>
<dbReference type="CDD" id="cd01310">
    <property type="entry name" value="TatD_DNAse"/>
    <property type="match status" value="1"/>
</dbReference>
<evidence type="ECO:0000256" key="3">
    <source>
        <dbReference type="PIRSR" id="PIRSR005902-1"/>
    </source>
</evidence>
<feature type="binding site" evidence="3">
    <location>
        <position position="90"/>
    </location>
    <ligand>
        <name>a divalent metal cation</name>
        <dbReference type="ChEBI" id="CHEBI:60240"/>
        <label>1</label>
    </ligand>
</feature>
<feature type="binding site" evidence="3">
    <location>
        <position position="216"/>
    </location>
    <ligand>
        <name>a divalent metal cation</name>
        <dbReference type="ChEBI" id="CHEBI:60240"/>
        <label>1</label>
    </ligand>
</feature>
<dbReference type="InterPro" id="IPR032466">
    <property type="entry name" value="Metal_Hydrolase"/>
</dbReference>
<sequence length="267" mass="28904">MIDSHAHVSFGQFDADRGVVIARARAAGVGWIEVGTDAAQSRKALALAEQHPADILGASVGVHPIDAASGIDWADLHQLLDHPRVLAVGEVGLDYYRGGTREQQLPVLEQFVALAHMRSLPVIFHVRDALPAGGGGAGSAFACAHDDVIAFLEHLSDSDRPRGVIHTFSGSLEQARRYLALGMYVSFSGVVTFKNAGEIADAAREMPLERMLVETDCPFLAPEPYRGKRNEPSYLQYTAQRIADLRGVRAEDVIAATEHNTRRLFGT</sequence>
<gene>
    <name evidence="4" type="ORF">COT71_01115</name>
</gene>
<dbReference type="EMBL" id="PEZP01000012">
    <property type="protein sequence ID" value="PIT98364.1"/>
    <property type="molecule type" value="Genomic_DNA"/>
</dbReference>
<dbReference type="InterPro" id="IPR001130">
    <property type="entry name" value="TatD-like"/>
</dbReference>
<keyword evidence="1 3" id="KW-0479">Metal-binding</keyword>
<dbReference type="GO" id="GO:0016788">
    <property type="term" value="F:hydrolase activity, acting on ester bonds"/>
    <property type="evidence" value="ECO:0007669"/>
    <property type="project" value="InterPro"/>
</dbReference>
<feature type="binding site" evidence="3">
    <location>
        <position position="7"/>
    </location>
    <ligand>
        <name>a divalent metal cation</name>
        <dbReference type="ChEBI" id="CHEBI:60240"/>
        <label>1</label>
    </ligand>
</feature>
<accession>A0A2M6X033</accession>
<feature type="binding site" evidence="3">
    <location>
        <position position="125"/>
    </location>
    <ligand>
        <name>a divalent metal cation</name>
        <dbReference type="ChEBI" id="CHEBI:60240"/>
        <label>2</label>
    </ligand>
</feature>
<evidence type="ECO:0000313" key="4">
    <source>
        <dbReference type="EMBL" id="PIT98364.1"/>
    </source>
</evidence>
<evidence type="ECO:0000256" key="2">
    <source>
        <dbReference type="ARBA" id="ARBA00022801"/>
    </source>
</evidence>
<dbReference type="Gene3D" id="3.20.20.140">
    <property type="entry name" value="Metal-dependent hydrolases"/>
    <property type="match status" value="1"/>
</dbReference>
<dbReference type="SUPFAM" id="SSF51556">
    <property type="entry name" value="Metallo-dependent hydrolases"/>
    <property type="match status" value="1"/>
</dbReference>
<evidence type="ECO:0000256" key="1">
    <source>
        <dbReference type="ARBA" id="ARBA00022723"/>
    </source>
</evidence>
<dbReference type="GO" id="GO:0046872">
    <property type="term" value="F:metal ion binding"/>
    <property type="evidence" value="ECO:0007669"/>
    <property type="project" value="UniProtKB-KW"/>
</dbReference>
<keyword evidence="2 4" id="KW-0378">Hydrolase</keyword>
<dbReference type="AlphaFoldDB" id="A0A2M6X033"/>
<reference evidence="5" key="1">
    <citation type="submission" date="2017-09" db="EMBL/GenBank/DDBJ databases">
        <title>Depth-based differentiation of microbial function through sediment-hosted aquifers and enrichment of novel symbionts in the deep terrestrial subsurface.</title>
        <authorList>
            <person name="Probst A.J."/>
            <person name="Ladd B."/>
            <person name="Jarett J.K."/>
            <person name="Geller-Mcgrath D.E."/>
            <person name="Sieber C.M.K."/>
            <person name="Emerson J.B."/>
            <person name="Anantharaman K."/>
            <person name="Thomas B.C."/>
            <person name="Malmstrom R."/>
            <person name="Stieglmeier M."/>
            <person name="Klingl A."/>
            <person name="Woyke T."/>
            <person name="Ryan C.M."/>
            <person name="Banfield J.F."/>
        </authorList>
    </citation>
    <scope>NUCLEOTIDE SEQUENCE [LARGE SCALE GENOMIC DNA]</scope>
</reference>
<dbReference type="GO" id="GO:0005829">
    <property type="term" value="C:cytosol"/>
    <property type="evidence" value="ECO:0007669"/>
    <property type="project" value="TreeGrafter"/>
</dbReference>
<evidence type="ECO:0000313" key="5">
    <source>
        <dbReference type="Proteomes" id="UP000230731"/>
    </source>
</evidence>
<dbReference type="PANTHER" id="PTHR46124">
    <property type="entry name" value="D-AMINOACYL-TRNA DEACYLASE"/>
    <property type="match status" value="1"/>
</dbReference>
<dbReference type="PANTHER" id="PTHR46124:SF2">
    <property type="entry name" value="D-AMINOACYL-TRNA DEACYLASE"/>
    <property type="match status" value="1"/>
</dbReference>
<protein>
    <submittedName>
        <fullName evidence="4">Hydrolase TatD</fullName>
    </submittedName>
</protein>
<comment type="caution">
    <text evidence="4">The sequence shown here is derived from an EMBL/GenBank/DDBJ whole genome shotgun (WGS) entry which is preliminary data.</text>
</comment>
<feature type="binding site" evidence="3">
    <location>
        <position position="166"/>
    </location>
    <ligand>
        <name>a divalent metal cation</name>
        <dbReference type="ChEBI" id="CHEBI:60240"/>
        <label>2</label>
    </ligand>
</feature>
<name>A0A2M6X033_9BACT</name>